<sequence length="182" mass="19917">MQMNKVISATGIALALLFSTGFRGVEKAPGTLENKAIPKEKKALLNKIAGRWITQTNIHARNGQPASKVIGSDVWQWSPDGNFLLHIAYGIRDKNGFGGMEITGYNAKTGGFDSYNFNPDGSFSMGTLTIHNNTWIWNSENVRTTGVMDGDGKLLPVKHEITEDGKTYEVFMDGVLTKGSDF</sequence>
<dbReference type="AlphaFoldDB" id="A0A1N6EEB5"/>
<dbReference type="STRING" id="536979.SAMN04488055_1522"/>
<proteinExistence type="predicted"/>
<protein>
    <recommendedName>
        <fullName evidence="3">DUF1579 domain-containing protein</fullName>
    </recommendedName>
</protein>
<evidence type="ECO:0008006" key="3">
    <source>
        <dbReference type="Google" id="ProtNLM"/>
    </source>
</evidence>
<dbReference type="EMBL" id="FSRA01000001">
    <property type="protein sequence ID" value="SIN81237.1"/>
    <property type="molecule type" value="Genomic_DNA"/>
</dbReference>
<gene>
    <name evidence="1" type="ORF">SAMN04488055_1522</name>
</gene>
<name>A0A1N6EEB5_9BACT</name>
<dbReference type="Proteomes" id="UP000185003">
    <property type="component" value="Unassembled WGS sequence"/>
</dbReference>
<keyword evidence="2" id="KW-1185">Reference proteome</keyword>
<evidence type="ECO:0000313" key="2">
    <source>
        <dbReference type="Proteomes" id="UP000185003"/>
    </source>
</evidence>
<reference evidence="1 2" key="1">
    <citation type="submission" date="2016-11" db="EMBL/GenBank/DDBJ databases">
        <authorList>
            <person name="Jaros S."/>
            <person name="Januszkiewicz K."/>
            <person name="Wedrychowicz H."/>
        </authorList>
    </citation>
    <scope>NUCLEOTIDE SEQUENCE [LARGE SCALE GENOMIC DNA]</scope>
    <source>
        <strain evidence="1 2">DSM 24787</strain>
    </source>
</reference>
<organism evidence="1 2">
    <name type="scientific">Chitinophaga niabensis</name>
    <dbReference type="NCBI Taxonomy" id="536979"/>
    <lineage>
        <taxon>Bacteria</taxon>
        <taxon>Pseudomonadati</taxon>
        <taxon>Bacteroidota</taxon>
        <taxon>Chitinophagia</taxon>
        <taxon>Chitinophagales</taxon>
        <taxon>Chitinophagaceae</taxon>
        <taxon>Chitinophaga</taxon>
    </lineage>
</organism>
<evidence type="ECO:0000313" key="1">
    <source>
        <dbReference type="EMBL" id="SIN81237.1"/>
    </source>
</evidence>
<accession>A0A1N6EEB5</accession>